<evidence type="ECO:0000313" key="1">
    <source>
        <dbReference type="EMBL" id="RIH63316.1"/>
    </source>
</evidence>
<evidence type="ECO:0000313" key="2">
    <source>
        <dbReference type="Proteomes" id="UP000266441"/>
    </source>
</evidence>
<gene>
    <name evidence="1" type="ORF">D1164_20220</name>
</gene>
<reference evidence="1 2" key="1">
    <citation type="journal article" date="2015" name="Int. J. Syst. Evol. Microbiol.">
        <title>Mariniphaga sediminis sp. nov., isolated from coastal sediment.</title>
        <authorList>
            <person name="Wang F.Q."/>
            <person name="Shen Q.Y."/>
            <person name="Chen G.J."/>
            <person name="Du Z.J."/>
        </authorList>
    </citation>
    <scope>NUCLEOTIDE SEQUENCE [LARGE SCALE GENOMIC DNA]</scope>
    <source>
        <strain evidence="1 2">SY21</strain>
    </source>
</reference>
<dbReference type="EMBL" id="QWET01000022">
    <property type="protein sequence ID" value="RIH63316.1"/>
    <property type="molecule type" value="Genomic_DNA"/>
</dbReference>
<comment type="caution">
    <text evidence="1">The sequence shown here is derived from an EMBL/GenBank/DDBJ whole genome shotgun (WGS) entry which is preliminary data.</text>
</comment>
<dbReference type="AlphaFoldDB" id="A0A399CVR4"/>
<name>A0A399CVR4_9BACT</name>
<organism evidence="1 2">
    <name type="scientific">Mariniphaga sediminis</name>
    <dbReference type="NCBI Taxonomy" id="1628158"/>
    <lineage>
        <taxon>Bacteria</taxon>
        <taxon>Pseudomonadati</taxon>
        <taxon>Bacteroidota</taxon>
        <taxon>Bacteroidia</taxon>
        <taxon>Marinilabiliales</taxon>
        <taxon>Prolixibacteraceae</taxon>
        <taxon>Mariniphaga</taxon>
    </lineage>
</organism>
<sequence>MVFIRGNSKLLFVFILPVYFYIVQSSFQNKHTHFYPNGIVVTHSHPVDTENGHPINEHDHCKTEICFFHQLNFDYFIYTPELQVISDRPSLPVSFILFDELNSDFSFGRQPVNRGPPSVFSHSFNQLA</sequence>
<dbReference type="Proteomes" id="UP000266441">
    <property type="component" value="Unassembled WGS sequence"/>
</dbReference>
<protein>
    <submittedName>
        <fullName evidence="1">Uncharacterized protein</fullName>
    </submittedName>
</protein>
<proteinExistence type="predicted"/>
<keyword evidence="2" id="KW-1185">Reference proteome</keyword>
<accession>A0A399CVR4</accession>